<reference evidence="1" key="1">
    <citation type="submission" date="2019-10" db="EMBL/GenBank/DDBJ databases">
        <title>Metagenomic sequencing of thiosulfate-disproportionating enrichment culture.</title>
        <authorList>
            <person name="Umezawa K."/>
            <person name="Kojima H."/>
            <person name="Fukui M."/>
        </authorList>
    </citation>
    <scope>NUCLEOTIDE SEQUENCE</scope>
    <source>
        <strain evidence="1">45J</strain>
    </source>
</reference>
<dbReference type="EMBL" id="BLAB01000001">
    <property type="protein sequence ID" value="GER93394.1"/>
    <property type="molecule type" value="Genomic_DNA"/>
</dbReference>
<protein>
    <submittedName>
        <fullName evidence="1">Uncharacterized protein</fullName>
    </submittedName>
</protein>
<accession>A0A5J4KVZ6</accession>
<proteinExistence type="predicted"/>
<organism evidence="1">
    <name type="scientific">hot springs metagenome</name>
    <dbReference type="NCBI Taxonomy" id="433727"/>
    <lineage>
        <taxon>unclassified sequences</taxon>
        <taxon>metagenomes</taxon>
        <taxon>ecological metagenomes</taxon>
    </lineage>
</organism>
<gene>
    <name evidence="1" type="ORF">A45J_1133</name>
</gene>
<comment type="caution">
    <text evidence="1">The sequence shown here is derived from an EMBL/GenBank/DDBJ whole genome shotgun (WGS) entry which is preliminary data.</text>
</comment>
<evidence type="ECO:0000313" key="1">
    <source>
        <dbReference type="EMBL" id="GER93394.1"/>
    </source>
</evidence>
<sequence length="43" mass="5078">MQSSIKHLVKKVTLELIYDVVDERTKEIKDEIRSDYVHACRTS</sequence>
<name>A0A5J4KVZ6_9ZZZZ</name>
<dbReference type="AlphaFoldDB" id="A0A5J4KVZ6"/>